<dbReference type="InterPro" id="IPR051207">
    <property type="entry name" value="ComplexI_NDUFA9_subunit"/>
</dbReference>
<evidence type="ECO:0000313" key="2">
    <source>
        <dbReference type="EMBL" id="RKF13685.1"/>
    </source>
</evidence>
<name>A0A420E6M6_9ALTE</name>
<dbReference type="Pfam" id="PF13460">
    <property type="entry name" value="NAD_binding_10"/>
    <property type="match status" value="1"/>
</dbReference>
<dbReference type="EMBL" id="RAQO01000010">
    <property type="protein sequence ID" value="RKF13685.1"/>
    <property type="molecule type" value="Genomic_DNA"/>
</dbReference>
<dbReference type="InterPro" id="IPR036291">
    <property type="entry name" value="NAD(P)-bd_dom_sf"/>
</dbReference>
<proteinExistence type="predicted"/>
<evidence type="ECO:0000313" key="3">
    <source>
        <dbReference type="Proteomes" id="UP000286482"/>
    </source>
</evidence>
<comment type="caution">
    <text evidence="2">The sequence shown here is derived from an EMBL/GenBank/DDBJ whole genome shotgun (WGS) entry which is preliminary data.</text>
</comment>
<dbReference type="SUPFAM" id="SSF51735">
    <property type="entry name" value="NAD(P)-binding Rossmann-fold domains"/>
    <property type="match status" value="1"/>
</dbReference>
<protein>
    <submittedName>
        <fullName evidence="2">SDR family oxidoreductase</fullName>
    </submittedName>
</protein>
<reference evidence="2 3" key="1">
    <citation type="submission" date="2018-09" db="EMBL/GenBank/DDBJ databases">
        <authorList>
            <person name="Wang Z."/>
        </authorList>
    </citation>
    <scope>NUCLEOTIDE SEQUENCE [LARGE SCALE GENOMIC DNA]</scope>
    <source>
        <strain evidence="2 3">ALS 81</strain>
    </source>
</reference>
<dbReference type="OrthoDB" id="9776313at2"/>
<accession>A0A420E6M6</accession>
<evidence type="ECO:0000259" key="1">
    <source>
        <dbReference type="Pfam" id="PF13460"/>
    </source>
</evidence>
<sequence length="287" mass="31702">MQSSNKRILVVGSTGYLGLHIIEHLQGMGADFKALARNDKKLCAQGVHPNQIRLAQVSEPSELKGVCDNIDVVISCLGITRQRDGLGYMDIDYQANLNLLLEAERAGASKFIYISAFNAPIYQDVRILKAKEKFVRRLLASEVVDGCVIRPNGFFSDMTEIFNMAKAGRVHLFGDGSQAINPIHGQDLANFVVACIDANEQQYDLGGPTTLTLRDIANLAFDALDKPSRITYYPDSLRKLILAVVKRLPEKWGGPAEFFLSIIAKDSVAPSYGDCQLKDYYQTLANK</sequence>
<dbReference type="PANTHER" id="PTHR12126">
    <property type="entry name" value="NADH-UBIQUINONE OXIDOREDUCTASE 39 KDA SUBUNIT-RELATED"/>
    <property type="match status" value="1"/>
</dbReference>
<dbReference type="AlphaFoldDB" id="A0A420E6M6"/>
<dbReference type="CDD" id="cd05243">
    <property type="entry name" value="SDR_a5"/>
    <property type="match status" value="1"/>
</dbReference>
<organism evidence="2 3">
    <name type="scientific">Alginatibacterium sediminis</name>
    <dbReference type="NCBI Taxonomy" id="2164068"/>
    <lineage>
        <taxon>Bacteria</taxon>
        <taxon>Pseudomonadati</taxon>
        <taxon>Pseudomonadota</taxon>
        <taxon>Gammaproteobacteria</taxon>
        <taxon>Alteromonadales</taxon>
        <taxon>Alteromonadaceae</taxon>
        <taxon>Alginatibacterium</taxon>
    </lineage>
</organism>
<dbReference type="Proteomes" id="UP000286482">
    <property type="component" value="Unassembled WGS sequence"/>
</dbReference>
<gene>
    <name evidence="2" type="ORF">DBZ36_18100</name>
</gene>
<dbReference type="InterPro" id="IPR016040">
    <property type="entry name" value="NAD(P)-bd_dom"/>
</dbReference>
<feature type="domain" description="NAD(P)-binding" evidence="1">
    <location>
        <begin position="12"/>
        <end position="197"/>
    </location>
</feature>
<dbReference type="RefSeq" id="WP_120356395.1">
    <property type="nucleotide sequence ID" value="NZ_RAQO01000010.1"/>
</dbReference>
<dbReference type="GO" id="GO:0044877">
    <property type="term" value="F:protein-containing complex binding"/>
    <property type="evidence" value="ECO:0007669"/>
    <property type="project" value="TreeGrafter"/>
</dbReference>
<keyword evidence="3" id="KW-1185">Reference proteome</keyword>
<dbReference type="Gene3D" id="3.40.50.720">
    <property type="entry name" value="NAD(P)-binding Rossmann-like Domain"/>
    <property type="match status" value="1"/>
</dbReference>
<dbReference type="PANTHER" id="PTHR12126:SF11">
    <property type="entry name" value="NADH DEHYDROGENASE [UBIQUINONE] 1 ALPHA SUBCOMPLEX SUBUNIT 9, MITOCHONDRIAL"/>
    <property type="match status" value="1"/>
</dbReference>